<organism evidence="4">
    <name type="scientific">Volvox carteri f. nagariensis</name>
    <dbReference type="NCBI Taxonomy" id="3068"/>
    <lineage>
        <taxon>Eukaryota</taxon>
        <taxon>Viridiplantae</taxon>
        <taxon>Chlorophyta</taxon>
        <taxon>core chlorophytes</taxon>
        <taxon>Chlorophyceae</taxon>
        <taxon>CS clade</taxon>
        <taxon>Chlamydomonadales</taxon>
        <taxon>Volvocaceae</taxon>
        <taxon>Volvox</taxon>
    </lineage>
</organism>
<dbReference type="AlphaFoldDB" id="D8TKN2"/>
<gene>
    <name evidence="3" type="ORF">VOLCADRAFT_86899</name>
</gene>
<dbReference type="Proteomes" id="UP000001058">
    <property type="component" value="Unassembled WGS sequence"/>
</dbReference>
<evidence type="ECO:0000256" key="2">
    <source>
        <dbReference type="SAM" id="MobiDB-lite"/>
    </source>
</evidence>
<dbReference type="EMBL" id="GL378325">
    <property type="protein sequence ID" value="EFJ51915.1"/>
    <property type="molecule type" value="Genomic_DNA"/>
</dbReference>
<feature type="compositionally biased region" description="Low complexity" evidence="2">
    <location>
        <begin position="621"/>
        <end position="634"/>
    </location>
</feature>
<dbReference type="OrthoDB" id="10497271at2759"/>
<feature type="compositionally biased region" description="Low complexity" evidence="2">
    <location>
        <begin position="696"/>
        <end position="720"/>
    </location>
</feature>
<feature type="region of interest" description="Disordered" evidence="2">
    <location>
        <begin position="833"/>
        <end position="865"/>
    </location>
</feature>
<keyword evidence="1" id="KW-0175">Coiled coil</keyword>
<feature type="compositionally biased region" description="Polar residues" evidence="2">
    <location>
        <begin position="834"/>
        <end position="843"/>
    </location>
</feature>
<sequence>MAYGGPLDAHGQARLQAELAAALERADRAEVQLRTATDESSRLSDRIELLQQELADAKRDLAKSREETVAVTALAATHGARAGKRSVELDREATALREKLYHIEMDISAMTAERDGLQSELAGAHINLDDMASARNQLANQLEDAAKQLARSSAAAAAAEDRHKAEMQQLQLRLATLEAEFRAINHAKGTIHEDLQRARGDALALQAQLQEESRQREEQVSECRRLQRELDVGADALAQAQRSQRSAIAKSDELEVELERLHAAYSALEADLQTAKERVEKMQDEVRLTAERNTELAGQVHSLTASLRHLEVENARLTDGHAMLKVEIEARAAEARAARGEAAELAADRARLLAEMQQRHAAAGAENEVSQLREALTASRLDVAQLQKELAANDAVLADAESALVALVSEKESLQQALDDALMSQRVAARAAEELRAQVAAQSARDAAAQDANTKTAAKQAAALASGNGVDQQQRMMSYLQSLSEADTTGGPIEGVHDNSGATTPAAATPGPGRTTSAILSISQEESVRITVEGAVNDAFPLTSSRSNNGVLQPIPGLKEASSVTASAASGVTNIMSPSPRSSLLQPSSPHGSTIGELHEQADGSSSEPSLGRGDLGPVLQSAANPQSSAANAAWGSNYKATSKVSPENRPPASISESEISLTPHPEMHRNPPRASFNLGPYNSLPPSAAAPPSPSGRVSPAGGNMTATGSGPTPSGATGYSFPALSASRGADATVFPHTGPTSASADVGSTLQTTAYRSPTRQTPPSDIAMSHVAVASASPTGNLRQQPSRSQQPTPASQTYYRPGTADMVLPDVSGFPSPFASGNAAAVISSPRTSGTVGTSAPSSPPKAPASPPAIAPVASPGNSGTVGMVASTLPPSSAAGLEPLSRRLSLEQQQQQLGGSHASASRPSFSLAFTRRTTIMQEAGLVGVEAISAPVHMVEDAQTPRRTGDKFPAPAPREAAADFGYPSSALLAQAPSEEDLMLIKRLAAMDEALRAIGAI</sequence>
<feature type="region of interest" description="Disordered" evidence="2">
    <location>
        <begin position="485"/>
        <end position="516"/>
    </location>
</feature>
<dbReference type="RefSeq" id="XP_002946689.1">
    <property type="nucleotide sequence ID" value="XM_002946643.1"/>
</dbReference>
<feature type="region of interest" description="Disordered" evidence="2">
    <location>
        <begin position="779"/>
        <end position="809"/>
    </location>
</feature>
<accession>D8TKN2</accession>
<evidence type="ECO:0000313" key="4">
    <source>
        <dbReference type="Proteomes" id="UP000001058"/>
    </source>
</evidence>
<name>D8TKN2_VOLCA</name>
<feature type="coiled-coil region" evidence="1">
    <location>
        <begin position="12"/>
        <end position="67"/>
    </location>
</feature>
<feature type="compositionally biased region" description="Low complexity" evidence="2">
    <location>
        <begin position="787"/>
        <end position="802"/>
    </location>
</feature>
<feature type="coiled-coil region" evidence="1">
    <location>
        <begin position="128"/>
        <end position="292"/>
    </location>
</feature>
<dbReference type="InParanoid" id="D8TKN2"/>
<evidence type="ECO:0000313" key="3">
    <source>
        <dbReference type="EMBL" id="EFJ51915.1"/>
    </source>
</evidence>
<dbReference type="GeneID" id="9618231"/>
<feature type="compositionally biased region" description="Pro residues" evidence="2">
    <location>
        <begin position="847"/>
        <end position="859"/>
    </location>
</feature>
<keyword evidence="4" id="KW-1185">Reference proteome</keyword>
<dbReference type="STRING" id="3068.D8TKN2"/>
<reference evidence="3 4" key="1">
    <citation type="journal article" date="2010" name="Science">
        <title>Genomic analysis of organismal complexity in the multicellular green alga Volvox carteri.</title>
        <authorList>
            <person name="Prochnik S.E."/>
            <person name="Umen J."/>
            <person name="Nedelcu A.M."/>
            <person name="Hallmann A."/>
            <person name="Miller S.M."/>
            <person name="Nishii I."/>
            <person name="Ferris P."/>
            <person name="Kuo A."/>
            <person name="Mitros T."/>
            <person name="Fritz-Laylin L.K."/>
            <person name="Hellsten U."/>
            <person name="Chapman J."/>
            <person name="Simakov O."/>
            <person name="Rensing S.A."/>
            <person name="Terry A."/>
            <person name="Pangilinan J."/>
            <person name="Kapitonov V."/>
            <person name="Jurka J."/>
            <person name="Salamov A."/>
            <person name="Shapiro H."/>
            <person name="Schmutz J."/>
            <person name="Grimwood J."/>
            <person name="Lindquist E."/>
            <person name="Lucas S."/>
            <person name="Grigoriev I.V."/>
            <person name="Schmitt R."/>
            <person name="Kirk D."/>
            <person name="Rokhsar D.S."/>
        </authorList>
    </citation>
    <scope>NUCLEOTIDE SEQUENCE [LARGE SCALE GENOMIC DNA]</scope>
    <source>
        <strain evidence="4">f. Nagariensis / Eve</strain>
    </source>
</reference>
<feature type="compositionally biased region" description="Low complexity" evidence="2">
    <location>
        <begin position="572"/>
        <end position="590"/>
    </location>
</feature>
<dbReference type="KEGG" id="vcn:VOLCADRAFT_86899"/>
<feature type="coiled-coil region" evidence="1">
    <location>
        <begin position="335"/>
        <end position="417"/>
    </location>
</feature>
<evidence type="ECO:0000256" key="1">
    <source>
        <dbReference type="SAM" id="Coils"/>
    </source>
</evidence>
<protein>
    <submittedName>
        <fullName evidence="3">Uncharacterized protein</fullName>
    </submittedName>
</protein>
<proteinExistence type="predicted"/>
<feature type="compositionally biased region" description="Low complexity" evidence="2">
    <location>
        <begin position="500"/>
        <end position="516"/>
    </location>
</feature>
<dbReference type="PANTHER" id="PTHR23159">
    <property type="entry name" value="CENTROSOMAL PROTEIN 2"/>
    <property type="match status" value="1"/>
</dbReference>
<dbReference type="eggNOG" id="ENOG502QPQC">
    <property type="taxonomic scope" value="Eukaryota"/>
</dbReference>
<feature type="region of interest" description="Disordered" evidence="2">
    <location>
        <begin position="572"/>
        <end position="723"/>
    </location>
</feature>
<dbReference type="PANTHER" id="PTHR23159:SF31">
    <property type="entry name" value="CENTROSOME-ASSOCIATED PROTEIN CEP250 ISOFORM X1"/>
    <property type="match status" value="1"/>
</dbReference>